<name>A0A7T8K9H1_CALRO</name>
<reference evidence="2" key="1">
    <citation type="submission" date="2021-01" db="EMBL/GenBank/DDBJ databases">
        <title>Caligus Genome Assembly.</title>
        <authorList>
            <person name="Gallardo-Escarate C."/>
        </authorList>
    </citation>
    <scope>NUCLEOTIDE SEQUENCE [LARGE SCALE GENOMIC DNA]</scope>
</reference>
<evidence type="ECO:0000313" key="2">
    <source>
        <dbReference type="Proteomes" id="UP000595437"/>
    </source>
</evidence>
<dbReference type="EMBL" id="CP045895">
    <property type="protein sequence ID" value="QQP49615.1"/>
    <property type="molecule type" value="Genomic_DNA"/>
</dbReference>
<evidence type="ECO:0000313" key="1">
    <source>
        <dbReference type="EMBL" id="QQP49615.1"/>
    </source>
</evidence>
<dbReference type="Proteomes" id="UP000595437">
    <property type="component" value="Chromosome 6"/>
</dbReference>
<dbReference type="AlphaFoldDB" id="A0A7T8K9H1"/>
<dbReference type="OrthoDB" id="200660at2759"/>
<keyword evidence="2" id="KW-1185">Reference proteome</keyword>
<protein>
    <submittedName>
        <fullName evidence="1">Sister chromatid cohesion protein PDS5 -like protein BAlike</fullName>
    </submittedName>
</protein>
<dbReference type="Pfam" id="PF20168">
    <property type="entry name" value="PDS5"/>
    <property type="match status" value="1"/>
</dbReference>
<accession>A0A7T8K9H1</accession>
<gene>
    <name evidence="1" type="ORF">FKW44_010344</name>
</gene>
<proteinExistence type="predicted"/>
<sequence>CDPSFENLICAMSSNHKDVITIVYPPGCREVSDDLGSDELIRRLKTLVTTFQNYSQAEDESSYAELVPLSNHLVDESFLNHESKDVQLLWPAASIPNQSHLSLPHQAAGGDQGSKESSIQAILLLTGKPGFCQSFTMCFDLEDSSEILCSLFSLFFRI</sequence>
<organism evidence="1 2">
    <name type="scientific">Caligus rogercresseyi</name>
    <name type="common">Sea louse</name>
    <dbReference type="NCBI Taxonomy" id="217165"/>
    <lineage>
        <taxon>Eukaryota</taxon>
        <taxon>Metazoa</taxon>
        <taxon>Ecdysozoa</taxon>
        <taxon>Arthropoda</taxon>
        <taxon>Crustacea</taxon>
        <taxon>Multicrustacea</taxon>
        <taxon>Hexanauplia</taxon>
        <taxon>Copepoda</taxon>
        <taxon>Siphonostomatoida</taxon>
        <taxon>Caligidae</taxon>
        <taxon>Caligus</taxon>
    </lineage>
</organism>
<feature type="non-terminal residue" evidence="1">
    <location>
        <position position="1"/>
    </location>
</feature>
<feature type="non-terminal residue" evidence="1">
    <location>
        <position position="158"/>
    </location>
</feature>